<keyword evidence="3" id="KW-1185">Reference proteome</keyword>
<protein>
    <submittedName>
        <fullName evidence="2">Ribosomal-protein-alanine N-acetyltransferase</fullName>
    </submittedName>
</protein>
<dbReference type="PANTHER" id="PTHR43792">
    <property type="entry name" value="GNAT FAMILY, PUTATIVE (AFU_ORTHOLOGUE AFUA_3G00765)-RELATED-RELATED"/>
    <property type="match status" value="1"/>
</dbReference>
<reference evidence="2 3" key="1">
    <citation type="journal article" date="2015" name="Genome Announc.">
        <title>Expanding the biotechnology potential of lactobacilli through comparative genomics of 213 strains and associated genera.</title>
        <authorList>
            <person name="Sun Z."/>
            <person name="Harris H.M."/>
            <person name="McCann A."/>
            <person name="Guo C."/>
            <person name="Argimon S."/>
            <person name="Zhang W."/>
            <person name="Yang X."/>
            <person name="Jeffery I.B."/>
            <person name="Cooney J.C."/>
            <person name="Kagawa T.F."/>
            <person name="Liu W."/>
            <person name="Song Y."/>
            <person name="Salvetti E."/>
            <person name="Wrobel A."/>
            <person name="Rasinkangas P."/>
            <person name="Parkhill J."/>
            <person name="Rea M.C."/>
            <person name="O'Sullivan O."/>
            <person name="Ritari J."/>
            <person name="Douillard F.P."/>
            <person name="Paul Ross R."/>
            <person name="Yang R."/>
            <person name="Briner A.E."/>
            <person name="Felis G.E."/>
            <person name="de Vos W.M."/>
            <person name="Barrangou R."/>
            <person name="Klaenhammer T.R."/>
            <person name="Caufield P.W."/>
            <person name="Cui Y."/>
            <person name="Zhang H."/>
            <person name="O'Toole P.W."/>
        </authorList>
    </citation>
    <scope>NUCLEOTIDE SEQUENCE [LARGE SCALE GENOMIC DNA]</scope>
    <source>
        <strain evidence="2 3">DSM 19674</strain>
    </source>
</reference>
<keyword evidence="2" id="KW-0808">Transferase</keyword>
<dbReference type="InterPro" id="IPR000182">
    <property type="entry name" value="GNAT_dom"/>
</dbReference>
<dbReference type="SUPFAM" id="SSF55729">
    <property type="entry name" value="Acyl-CoA N-acyltransferases (Nat)"/>
    <property type="match status" value="1"/>
</dbReference>
<evidence type="ECO:0000259" key="1">
    <source>
        <dbReference type="PROSITE" id="PS51186"/>
    </source>
</evidence>
<evidence type="ECO:0000313" key="2">
    <source>
        <dbReference type="EMBL" id="KRK82489.1"/>
    </source>
</evidence>
<dbReference type="EMBL" id="AZDY01000038">
    <property type="protein sequence ID" value="KRK82489.1"/>
    <property type="molecule type" value="Genomic_DNA"/>
</dbReference>
<dbReference type="InterPro" id="IPR016181">
    <property type="entry name" value="Acyl_CoA_acyltransferase"/>
</dbReference>
<evidence type="ECO:0000313" key="3">
    <source>
        <dbReference type="Proteomes" id="UP000051515"/>
    </source>
</evidence>
<accession>A0A0R1KNM9</accession>
<dbReference type="GO" id="GO:0016747">
    <property type="term" value="F:acyltransferase activity, transferring groups other than amino-acyl groups"/>
    <property type="evidence" value="ECO:0007669"/>
    <property type="project" value="InterPro"/>
</dbReference>
<comment type="caution">
    <text evidence="2">The sequence shown here is derived from an EMBL/GenBank/DDBJ whole genome shotgun (WGS) entry which is preliminary data.</text>
</comment>
<dbReference type="PROSITE" id="PS51186">
    <property type="entry name" value="GNAT"/>
    <property type="match status" value="1"/>
</dbReference>
<dbReference type="STRING" id="1423788.FC78_GL002498"/>
<dbReference type="Gene3D" id="3.40.630.30">
    <property type="match status" value="1"/>
</dbReference>
<proteinExistence type="predicted"/>
<feature type="domain" description="N-acetyltransferase" evidence="1">
    <location>
        <begin position="8"/>
        <end position="170"/>
    </location>
</feature>
<organism evidence="2 3">
    <name type="scientific">Companilactobacillus bobalius DSM 19674</name>
    <dbReference type="NCBI Taxonomy" id="1423788"/>
    <lineage>
        <taxon>Bacteria</taxon>
        <taxon>Bacillati</taxon>
        <taxon>Bacillota</taxon>
        <taxon>Bacilli</taxon>
        <taxon>Lactobacillales</taxon>
        <taxon>Lactobacillaceae</taxon>
        <taxon>Companilactobacillus</taxon>
        <taxon>Companilactobacillus bobalius</taxon>
    </lineage>
</organism>
<dbReference type="RefSeq" id="WP_056953575.1">
    <property type="nucleotide sequence ID" value="NZ_AZDY01000038.1"/>
</dbReference>
<dbReference type="OrthoDB" id="9798081at2"/>
<dbReference type="AlphaFoldDB" id="A0A0R1KNM9"/>
<gene>
    <name evidence="2" type="ORF">FC78_GL002498</name>
</gene>
<dbReference type="Pfam" id="PF13302">
    <property type="entry name" value="Acetyltransf_3"/>
    <property type="match status" value="1"/>
</dbReference>
<name>A0A0R1KNM9_9LACO</name>
<sequence length="170" mass="19686">MLIVGKDIKIRNFTETDFPQFLALVGDKTNHELAGLEYSTDSNYVHQLFEMYCKRDDANVIAEVENNTMVGIIEINHRGESADLVLTREIGFVIDQKYRQKGFATEAMQLVIDYGFKQLHLKEIWASTEEKNQVPQKILEKLGFKYIYSADQALPFATHSNIVRYYLLKE</sequence>
<dbReference type="InterPro" id="IPR051531">
    <property type="entry name" value="N-acetyltransferase"/>
</dbReference>
<dbReference type="PATRIC" id="fig|1423788.3.peg.2569"/>
<dbReference type="Proteomes" id="UP000051515">
    <property type="component" value="Unassembled WGS sequence"/>
</dbReference>